<feature type="region of interest" description="Disordered" evidence="2">
    <location>
        <begin position="135"/>
        <end position="160"/>
    </location>
</feature>
<accession>S8BY51</accession>
<dbReference type="Pfam" id="PF00616">
    <property type="entry name" value="RasGAP"/>
    <property type="match status" value="1"/>
</dbReference>
<dbReference type="GO" id="GO:0005938">
    <property type="term" value="C:cell cortex"/>
    <property type="evidence" value="ECO:0007669"/>
    <property type="project" value="TreeGrafter"/>
</dbReference>
<dbReference type="Proteomes" id="UP000015100">
    <property type="component" value="Unassembled WGS sequence"/>
</dbReference>
<dbReference type="PROSITE" id="PS50018">
    <property type="entry name" value="RAS_GTPASE_ACTIV_2"/>
    <property type="match status" value="1"/>
</dbReference>
<dbReference type="InterPro" id="IPR001715">
    <property type="entry name" value="CH_dom"/>
</dbReference>
<dbReference type="PANTHER" id="PTHR14149">
    <property type="entry name" value="RAS GTPASE-ACTIVATING PROTEIN WITH IQ MOTIF"/>
    <property type="match status" value="1"/>
</dbReference>
<feature type="region of interest" description="Disordered" evidence="2">
    <location>
        <begin position="81"/>
        <end position="115"/>
    </location>
</feature>
<dbReference type="Pfam" id="PF03836">
    <property type="entry name" value="RasGAP_C"/>
    <property type="match status" value="1"/>
</dbReference>
<dbReference type="SUPFAM" id="SSF143885">
    <property type="entry name" value="RGC domain-like"/>
    <property type="match status" value="1"/>
</dbReference>
<evidence type="ECO:0000313" key="6">
    <source>
        <dbReference type="Proteomes" id="UP000015100"/>
    </source>
</evidence>
<reference evidence="6" key="2">
    <citation type="submission" date="2013-04" db="EMBL/GenBank/DDBJ databases">
        <title>Genomic mechanisms accounting for the adaptation to parasitism in nematode-trapping fungi.</title>
        <authorList>
            <person name="Ahren D.G."/>
        </authorList>
    </citation>
    <scope>NUCLEOTIDE SEQUENCE [LARGE SCALE GENOMIC DNA]</scope>
    <source>
        <strain evidence="6">CBS 200.50</strain>
    </source>
</reference>
<dbReference type="InterPro" id="IPR000048">
    <property type="entry name" value="IQ_motif_EF-hand-BS"/>
</dbReference>
<dbReference type="SMART" id="SM00015">
    <property type="entry name" value="IQ"/>
    <property type="match status" value="7"/>
</dbReference>
<dbReference type="Gene3D" id="1.10.418.10">
    <property type="entry name" value="Calponin-like domain"/>
    <property type="match status" value="1"/>
</dbReference>
<dbReference type="PROSITE" id="PS50096">
    <property type="entry name" value="IQ"/>
    <property type="match status" value="9"/>
</dbReference>
<dbReference type="InterPro" id="IPR036872">
    <property type="entry name" value="CH_dom_sf"/>
</dbReference>
<feature type="region of interest" description="Disordered" evidence="2">
    <location>
        <begin position="1"/>
        <end position="68"/>
    </location>
</feature>
<dbReference type="CDD" id="cd05127">
    <property type="entry name" value="RasGAP_IQGAP_like"/>
    <property type="match status" value="1"/>
</dbReference>
<protein>
    <recommendedName>
        <fullName evidence="7">Ras-GAP domain-containing protein</fullName>
    </recommendedName>
</protein>
<dbReference type="OMA" id="KGVLVHW"/>
<comment type="caution">
    <text evidence="5">The sequence shown here is derived from an EMBL/GenBank/DDBJ whole genome shotgun (WGS) entry which is preliminary data.</text>
</comment>
<dbReference type="Gene3D" id="1.10.506.10">
    <property type="entry name" value="GTPase Activation - p120gap, domain 1"/>
    <property type="match status" value="1"/>
</dbReference>
<feature type="coiled-coil region" evidence="1">
    <location>
        <begin position="436"/>
        <end position="463"/>
    </location>
</feature>
<feature type="domain" description="Calponin-homology (CH)" evidence="4">
    <location>
        <begin position="270"/>
        <end position="376"/>
    </location>
</feature>
<dbReference type="GO" id="GO:0005096">
    <property type="term" value="F:GTPase activator activity"/>
    <property type="evidence" value="ECO:0007669"/>
    <property type="project" value="TreeGrafter"/>
</dbReference>
<sequence length="1657" mass="188997">MYPSPGKDRRPNNLGQFANHNHTRQPSTSSIASGVSSAYGSNYSSQSTGSMQSRASTNSSIPSLSRFNSDDLTSSYLNKYNTNSSSAYTSRHTDPYSPLESPGHSPAGTPTKAAGGYYSRSLAALPESPVRRLDFSANNPSRKDNGYFTPEPTPTTDGGLANAISEITLSSSPTKRTMAQRPTSMILTDGSGLTTPADLRAMKSSATSHLRTLSETGEKHIIAATKAKDVTGLHGRKVFKKMSLSDGKNQFGSANWMDAQRKYLKAYEYLCHIGEAKEWIERCIDSEIPPIVELENYLRNGITLARVTQIFAPELVPRIFTDPKLQYRHTDNIVRFFKFIRKVDLPEVFYFELTDLYDKKNIPKVIYCVHALSYLLLRLGMTDFSIGNLVGQLEFTEEELHSTQRGLDQAGVSLPSFRGVGKHFDEEPEEPQETEEERIHRELEEAEESITELQSIIRGALIRVSLGWMMDDLWACEPEILDLQARIRGMFGRSSFAYRFEMNAWSTDMQALIRGLLMRKMMENQKRFLKRNAQLLAKLQAVQRGQQVREQIAQQKKELQKSAPAITKLQAAIRGATLRHHLANYMDDVYENEHDVADLQAQIRGSLMRRVIANRLAKLRKESRQIAQLQGMARGMMYRSRRSSVMNKLQSKSGSWETIQARARGLLYRRKQEEVAKKLQAALPTIIALQAATRGALIRHDIMGHHDNLFDEEEPLVDLQGIVRGLLTRKAHQAKLAALNTQSAKIVELQARGRGALMRGTKNVFVAEMVTHHTNEVTGLQACIRAALARKTVRHTVEAVIDEEPEILEVQSLIRGALQRKVFHGKLTHYRQNMDKVIKLQSFVRAKQQGEAYRSLMSGKNPPVGTVKNFVHLLNDSDFDFDEEMEFESKRKTVVQHIRQNEQQEQYIEQLDVKIGLLIRNKITLDEVIKYQKMGGHHGIMLGNSDLASTDPFDLKALNKNSRRKLELYQILFFALQTQPIYLSRMFQRVRQAGTAEKELKRLENLIIGLFGYAQKRREEYYLLKLIARSIRDELDVCKEPQDYLRGNFFWNRLLVNYIRAPRDRKYMRDFLGPIIKGRIVDNDALDLESNPLQIYMSSINNEELSTGRKSHRRRDITPEEAIRDPDTRREFVQHLEELRDLCDSVLDAVEENALRLPYGVRHLAQVSHDALLARFPQEHPDGIMQVVVHFFFLKYFNPVILSPETFGIVDRSLAPAQKKNLTILSKVLSQISAGKLFSHGEDVYLQPMNNYMSEAIVRLLGIFRSLIQVPSAEKQFDMDEFDDLTSRQKPTLFIKMADIFALHTMVSQEIGFMAPEAEDPLKDLVRELGNVKNTEMELASVSSSEICLTLDPRLSKVDDPESNIKALFTETKRCVLYIIRVQTGTDLMDILVKPVTEEDEYKWQQVIAEDAADTKKHAAYSDHMPAHHTLSDISLMTYSELKKTALENVLKLEKTGQISRKNQFQDLLNAIAIDIRTKHRRRVQRQRELDGVKQTLGHLGEKARFLDDKLQSYNDYIEQAMLTLQTKKGKKKTILPFTKQYFHLKELQRNGRVPKFGSYKYSAHNLMEKGVLVAMEGHSHYEKISFTISSDEVGIFLVEVSQGAMMLPGGSAKIPLDDLLQAQYNNHQFMTLFEGMCKLNVNLFLHLLFKKFYKDG</sequence>
<evidence type="ECO:0008006" key="7">
    <source>
        <dbReference type="Google" id="ProtNLM"/>
    </source>
</evidence>
<evidence type="ECO:0000259" key="4">
    <source>
        <dbReference type="PROSITE" id="PS50021"/>
    </source>
</evidence>
<feature type="domain" description="Ras-GAP" evidence="3">
    <location>
        <begin position="1018"/>
        <end position="1234"/>
    </location>
</feature>
<feature type="compositionally biased region" description="Polar residues" evidence="2">
    <location>
        <begin position="13"/>
        <end position="26"/>
    </location>
</feature>
<feature type="compositionally biased region" description="Polar residues" evidence="2">
    <location>
        <begin position="81"/>
        <end position="90"/>
    </location>
</feature>
<dbReference type="InterPro" id="IPR008936">
    <property type="entry name" value="Rho_GTPase_activation_prot"/>
</dbReference>
<dbReference type="CDD" id="cd21206">
    <property type="entry name" value="CH_IQGAP"/>
    <property type="match status" value="1"/>
</dbReference>
<keyword evidence="6" id="KW-1185">Reference proteome</keyword>
<dbReference type="InterPro" id="IPR000593">
    <property type="entry name" value="RasGAP_C"/>
</dbReference>
<dbReference type="HOGENOM" id="CLU_000972_1_1_1"/>
<feature type="compositionally biased region" description="Basic and acidic residues" evidence="2">
    <location>
        <begin position="1"/>
        <end position="11"/>
    </location>
</feature>
<dbReference type="STRING" id="1284197.S8BY51"/>
<evidence type="ECO:0000259" key="3">
    <source>
        <dbReference type="PROSITE" id="PS50018"/>
    </source>
</evidence>
<dbReference type="OrthoDB" id="775356at2759"/>
<dbReference type="SMART" id="SM00033">
    <property type="entry name" value="CH"/>
    <property type="match status" value="1"/>
</dbReference>
<organism evidence="5 6">
    <name type="scientific">Dactylellina haptotyla (strain CBS 200.50)</name>
    <name type="common">Nematode-trapping fungus</name>
    <name type="synonym">Monacrosporium haptotylum</name>
    <dbReference type="NCBI Taxonomy" id="1284197"/>
    <lineage>
        <taxon>Eukaryota</taxon>
        <taxon>Fungi</taxon>
        <taxon>Dikarya</taxon>
        <taxon>Ascomycota</taxon>
        <taxon>Pezizomycotina</taxon>
        <taxon>Orbiliomycetes</taxon>
        <taxon>Orbiliales</taxon>
        <taxon>Orbiliaceae</taxon>
        <taxon>Dactylellina</taxon>
    </lineage>
</organism>
<evidence type="ECO:0000256" key="2">
    <source>
        <dbReference type="SAM" id="MobiDB-lite"/>
    </source>
</evidence>
<reference evidence="5 6" key="1">
    <citation type="journal article" date="2013" name="PLoS Genet.">
        <title>Genomic mechanisms accounting for the adaptation to parasitism in nematode-trapping fungi.</title>
        <authorList>
            <person name="Meerupati T."/>
            <person name="Andersson K.M."/>
            <person name="Friman E."/>
            <person name="Kumar D."/>
            <person name="Tunlid A."/>
            <person name="Ahren D."/>
        </authorList>
    </citation>
    <scope>NUCLEOTIDE SEQUENCE [LARGE SCALE GENOMIC DNA]</scope>
    <source>
        <strain evidence="5 6">CBS 200.50</strain>
    </source>
</reference>
<dbReference type="InterPro" id="IPR001936">
    <property type="entry name" value="RasGAP_dom"/>
</dbReference>
<dbReference type="PROSITE" id="PS50021">
    <property type="entry name" value="CH"/>
    <property type="match status" value="1"/>
</dbReference>
<feature type="compositionally biased region" description="Low complexity" evidence="2">
    <location>
        <begin position="27"/>
        <end position="47"/>
    </location>
</feature>
<dbReference type="PANTHER" id="PTHR14149:SF14">
    <property type="entry name" value="CALPONIN-HOMOLOGY (CH) DOMAIN-CONTAINING PROTEIN"/>
    <property type="match status" value="1"/>
</dbReference>
<dbReference type="SMART" id="SM00323">
    <property type="entry name" value="RasGAP"/>
    <property type="match status" value="1"/>
</dbReference>
<feature type="compositionally biased region" description="Polar residues" evidence="2">
    <location>
        <begin position="48"/>
        <end position="68"/>
    </location>
</feature>
<dbReference type="Pfam" id="PF00307">
    <property type="entry name" value="CH"/>
    <property type="match status" value="1"/>
</dbReference>
<dbReference type="EMBL" id="AQGS01000047">
    <property type="protein sequence ID" value="EPS44403.1"/>
    <property type="molecule type" value="Genomic_DNA"/>
</dbReference>
<dbReference type="GO" id="GO:0051015">
    <property type="term" value="F:actin filament binding"/>
    <property type="evidence" value="ECO:0007669"/>
    <property type="project" value="TreeGrafter"/>
</dbReference>
<evidence type="ECO:0000313" key="5">
    <source>
        <dbReference type="EMBL" id="EPS44403.1"/>
    </source>
</evidence>
<dbReference type="GO" id="GO:0005516">
    <property type="term" value="F:calmodulin binding"/>
    <property type="evidence" value="ECO:0007669"/>
    <property type="project" value="TreeGrafter"/>
</dbReference>
<gene>
    <name evidence="5" type="ORF">H072_1629</name>
</gene>
<keyword evidence="1" id="KW-0175">Coiled coil</keyword>
<name>S8BY51_DACHA</name>
<dbReference type="eggNOG" id="KOG2128">
    <property type="taxonomic scope" value="Eukaryota"/>
</dbReference>
<proteinExistence type="predicted"/>
<dbReference type="GO" id="GO:1903479">
    <property type="term" value="P:mitotic actomyosin contractile ring assembly actin filament organization"/>
    <property type="evidence" value="ECO:0007669"/>
    <property type="project" value="TreeGrafter"/>
</dbReference>
<dbReference type="SUPFAM" id="SSF48350">
    <property type="entry name" value="GTPase activation domain, GAP"/>
    <property type="match status" value="1"/>
</dbReference>
<dbReference type="SUPFAM" id="SSF47576">
    <property type="entry name" value="Calponin-homology domain, CH-domain"/>
    <property type="match status" value="1"/>
</dbReference>
<evidence type="ECO:0000256" key="1">
    <source>
        <dbReference type="SAM" id="Coils"/>
    </source>
</evidence>